<comment type="subunit">
    <text evidence="3">Homotrimer.</text>
</comment>
<feature type="binding site" evidence="3">
    <location>
        <position position="148"/>
    </location>
    <ligand>
        <name>dCTP</name>
        <dbReference type="ChEBI" id="CHEBI:61481"/>
    </ligand>
</feature>
<gene>
    <name evidence="3" type="primary">dcd</name>
    <name evidence="4" type="ORF">A2991_02760</name>
</gene>
<dbReference type="PANTHER" id="PTHR42680:SF3">
    <property type="entry name" value="DCTP DEAMINASE"/>
    <property type="match status" value="1"/>
</dbReference>
<feature type="binding site" evidence="3">
    <location>
        <begin position="127"/>
        <end position="129"/>
    </location>
    <ligand>
        <name>dCTP</name>
        <dbReference type="ChEBI" id="CHEBI:61481"/>
    </ligand>
</feature>
<dbReference type="HAMAP" id="MF_00146">
    <property type="entry name" value="dCTP_deaminase"/>
    <property type="match status" value="1"/>
</dbReference>
<dbReference type="CDD" id="cd07557">
    <property type="entry name" value="trimeric_dUTPase"/>
    <property type="match status" value="1"/>
</dbReference>
<keyword evidence="3" id="KW-0547">Nucleotide-binding</keyword>
<comment type="catalytic activity">
    <reaction evidence="3">
        <text>dCTP + 2 H2O = dUMP + NH4(+) + diphosphate</text>
        <dbReference type="Rhea" id="RHEA:19205"/>
        <dbReference type="ChEBI" id="CHEBI:15377"/>
        <dbReference type="ChEBI" id="CHEBI:28938"/>
        <dbReference type="ChEBI" id="CHEBI:33019"/>
        <dbReference type="ChEBI" id="CHEBI:61481"/>
        <dbReference type="ChEBI" id="CHEBI:246422"/>
        <dbReference type="EC" id="3.5.4.30"/>
    </reaction>
</comment>
<dbReference type="GO" id="GO:0033973">
    <property type="term" value="F:dCTP deaminase (dUMP-forming) activity"/>
    <property type="evidence" value="ECO:0007669"/>
    <property type="project" value="UniProtKB-UniRule"/>
</dbReference>
<dbReference type="GO" id="GO:0006226">
    <property type="term" value="P:dUMP biosynthetic process"/>
    <property type="evidence" value="ECO:0007669"/>
    <property type="project" value="UniProtKB-UniRule"/>
</dbReference>
<evidence type="ECO:0000256" key="3">
    <source>
        <dbReference type="HAMAP-Rule" id="MF_00146"/>
    </source>
</evidence>
<dbReference type="Gene3D" id="2.70.40.10">
    <property type="match status" value="1"/>
</dbReference>
<comment type="caution">
    <text evidence="3">Lacks conserved residue(s) required for the propagation of feature annotation.</text>
</comment>
<dbReference type="EMBL" id="MHSZ01000001">
    <property type="protein sequence ID" value="OHA54162.1"/>
    <property type="molecule type" value="Genomic_DNA"/>
</dbReference>
<dbReference type="Pfam" id="PF22769">
    <property type="entry name" value="DCD"/>
    <property type="match status" value="1"/>
</dbReference>
<keyword evidence="2 3" id="KW-0546">Nucleotide metabolism</keyword>
<dbReference type="EC" id="3.5.4.30" evidence="3"/>
<dbReference type="GO" id="GO:0006229">
    <property type="term" value="P:dUTP biosynthetic process"/>
    <property type="evidence" value="ECO:0007669"/>
    <property type="project" value="InterPro"/>
</dbReference>
<keyword evidence="1 3" id="KW-0378">Hydrolase</keyword>
<comment type="function">
    <text evidence="3">Bifunctional enzyme that catalyzes both the deamination of dCTP to dUTP and the hydrolysis of dUTP to dUMP without releasing the toxic dUTP intermediate.</text>
</comment>
<comment type="pathway">
    <text evidence="3">Pyrimidine metabolism; dUMP biosynthesis; dUMP from dCTP: step 1/1.</text>
</comment>
<proteinExistence type="inferred from homology"/>
<dbReference type="AlphaFoldDB" id="A0A1G2Q2V4"/>
<dbReference type="SUPFAM" id="SSF51283">
    <property type="entry name" value="dUTPase-like"/>
    <property type="match status" value="1"/>
</dbReference>
<feature type="active site" description="Proton donor/acceptor" evidence="3">
    <location>
        <position position="129"/>
    </location>
</feature>
<evidence type="ECO:0000256" key="1">
    <source>
        <dbReference type="ARBA" id="ARBA00022801"/>
    </source>
</evidence>
<evidence type="ECO:0000256" key="2">
    <source>
        <dbReference type="ARBA" id="ARBA00023080"/>
    </source>
</evidence>
<comment type="similarity">
    <text evidence="3">Belongs to the dCTP deaminase family.</text>
</comment>
<dbReference type="NCBIfam" id="TIGR02274">
    <property type="entry name" value="dCTP_deam"/>
    <property type="match status" value="1"/>
</dbReference>
<reference evidence="4 5" key="1">
    <citation type="journal article" date="2016" name="Nat. Commun.">
        <title>Thousands of microbial genomes shed light on interconnected biogeochemical processes in an aquifer system.</title>
        <authorList>
            <person name="Anantharaman K."/>
            <person name="Brown C.T."/>
            <person name="Hug L.A."/>
            <person name="Sharon I."/>
            <person name="Castelle C.J."/>
            <person name="Probst A.J."/>
            <person name="Thomas B.C."/>
            <person name="Singh A."/>
            <person name="Wilkins M.J."/>
            <person name="Karaoz U."/>
            <person name="Brodie E.L."/>
            <person name="Williams K.H."/>
            <person name="Hubbard S.S."/>
            <person name="Banfield J.F."/>
        </authorList>
    </citation>
    <scope>NUCLEOTIDE SEQUENCE [LARGE SCALE GENOMIC DNA]</scope>
</reference>
<comment type="caution">
    <text evidence="4">The sequence shown here is derived from an EMBL/GenBank/DDBJ whole genome shotgun (WGS) entry which is preliminary data.</text>
</comment>
<feature type="binding site" evidence="3">
    <location>
        <position position="162"/>
    </location>
    <ligand>
        <name>dCTP</name>
        <dbReference type="ChEBI" id="CHEBI:61481"/>
    </ligand>
</feature>
<dbReference type="InterPro" id="IPR011962">
    <property type="entry name" value="dCTP_deaminase"/>
</dbReference>
<dbReference type="PANTHER" id="PTHR42680">
    <property type="entry name" value="DCTP DEAMINASE"/>
    <property type="match status" value="1"/>
</dbReference>
<dbReference type="InterPro" id="IPR036157">
    <property type="entry name" value="dUTPase-like_sf"/>
</dbReference>
<dbReference type="GO" id="GO:0008829">
    <property type="term" value="F:dCTP deaminase activity"/>
    <property type="evidence" value="ECO:0007669"/>
    <property type="project" value="InterPro"/>
</dbReference>
<sequence length="186" mass="20459">MILSDRDIIRGVREGLISVDPFDEARVQPASVDLLLGDRFLCFKTSGHGAIDVKQPLDGMMEEVRIVADQPFVLHPGEFVLGCTLEKVGVSPAIAGQLTGKSSLGRLGIIVHATAGFLDPGNCLRLTLELNNIGKLPVRLYWKMPIAQMTFYKLSSEAEVPYGDPRRKSKYYGDEGPEASKMHLNF</sequence>
<evidence type="ECO:0000313" key="5">
    <source>
        <dbReference type="Proteomes" id="UP000177865"/>
    </source>
</evidence>
<protein>
    <recommendedName>
        <fullName evidence="3">dCTP deaminase, dUMP-forming</fullName>
        <ecNumber evidence="3">3.5.4.30</ecNumber>
    </recommendedName>
    <alternativeName>
        <fullName evidence="3">Bifunctional dCTP deaminase:dUTPase</fullName>
    </alternativeName>
    <alternativeName>
        <fullName evidence="3">DCD-DUT</fullName>
    </alternativeName>
</protein>
<name>A0A1G2Q2V4_9BACT</name>
<evidence type="ECO:0000313" key="4">
    <source>
        <dbReference type="EMBL" id="OHA54162.1"/>
    </source>
</evidence>
<dbReference type="Proteomes" id="UP000177865">
    <property type="component" value="Unassembled WGS sequence"/>
</dbReference>
<feature type="binding site" evidence="3">
    <location>
        <position position="170"/>
    </location>
    <ligand>
        <name>dCTP</name>
        <dbReference type="ChEBI" id="CHEBI:61481"/>
    </ligand>
</feature>
<dbReference type="UniPathway" id="UPA00610">
    <property type="reaction ID" value="UER00667"/>
</dbReference>
<feature type="binding site" evidence="3">
    <location>
        <begin position="101"/>
        <end position="106"/>
    </location>
    <ligand>
        <name>dCTP</name>
        <dbReference type="ChEBI" id="CHEBI:61481"/>
    </ligand>
</feature>
<dbReference type="GO" id="GO:0015949">
    <property type="term" value="P:nucleobase-containing small molecule interconversion"/>
    <property type="evidence" value="ECO:0007669"/>
    <property type="project" value="TreeGrafter"/>
</dbReference>
<dbReference type="InterPro" id="IPR033704">
    <property type="entry name" value="dUTPase_trimeric"/>
</dbReference>
<organism evidence="4 5">
    <name type="scientific">Candidatus Terrybacteria bacterium RIFCSPLOWO2_01_FULL_58_14</name>
    <dbReference type="NCBI Taxonomy" id="1802369"/>
    <lineage>
        <taxon>Bacteria</taxon>
        <taxon>Candidatus Terryibacteriota</taxon>
    </lineage>
</organism>
<feature type="binding site" evidence="3">
    <location>
        <position position="119"/>
    </location>
    <ligand>
        <name>dCTP</name>
        <dbReference type="ChEBI" id="CHEBI:61481"/>
    </ligand>
</feature>
<feature type="site" description="Important for bifunctional activity" evidence="3">
    <location>
        <begin position="116"/>
        <end position="117"/>
    </location>
</feature>
<accession>A0A1G2Q2V4</accession>
<dbReference type="GO" id="GO:0000166">
    <property type="term" value="F:nucleotide binding"/>
    <property type="evidence" value="ECO:0007669"/>
    <property type="project" value="UniProtKB-KW"/>
</dbReference>